<reference evidence="1 2" key="1">
    <citation type="submission" date="2024-09" db="EMBL/GenBank/DDBJ databases">
        <title>Genomes of Rahnella.</title>
        <authorList>
            <person name="Mnguni F.C."/>
            <person name="Shin G.Y."/>
            <person name="Coutinho T."/>
        </authorList>
    </citation>
    <scope>NUCLEOTIDE SEQUENCE [LARGE SCALE GENOMIC DNA]</scope>
    <source>
        <strain evidence="1 2">20WA0057</strain>
    </source>
</reference>
<protein>
    <submittedName>
        <fullName evidence="1">Uncharacterized protein</fullName>
    </submittedName>
</protein>
<organism evidence="1 2">
    <name type="scientific">Rahnella sp. (strain Y9602)</name>
    <dbReference type="NCBI Taxonomy" id="2703885"/>
    <lineage>
        <taxon>Bacteria</taxon>
        <taxon>Pseudomonadati</taxon>
        <taxon>Pseudomonadota</taxon>
        <taxon>Gammaproteobacteria</taxon>
        <taxon>Enterobacterales</taxon>
        <taxon>Yersiniaceae</taxon>
        <taxon>Rahnella</taxon>
    </lineage>
</organism>
<sequence>MGSEDLNFCKDSNIDQVLNYKSVTFSEGHSDGGYAIRAIEIKRFNEIKSLREEFKKLTGYEVPYTECNASEMNLLVERGLSVINAANKAYKDALADAKSIDDDIAQAHKGKRSGLGGYESLRAYLQDLEYRKDRIDGYIASADKLLNERRELLGMLRKQAEILSSNNPPGLMPIILTRIPMEYLKGCPIKESYFNKSDSPILYVWKELDMLETALRKIISLCTVPTNKYEIANGGESKARYYREYFSNLNAELRQRMTAIDYVNSKCLHDQRMHRKTRMMNSSI</sequence>
<dbReference type="EMBL" id="JBHUCJ010000014">
    <property type="protein sequence ID" value="MFD3223554.1"/>
    <property type="molecule type" value="Genomic_DNA"/>
</dbReference>
<comment type="caution">
    <text evidence="1">The sequence shown here is derived from an EMBL/GenBank/DDBJ whole genome shotgun (WGS) entry which is preliminary data.</text>
</comment>
<accession>A0ABW6C9J4</accession>
<dbReference type="Proteomes" id="UP001598201">
    <property type="component" value="Unassembled WGS sequence"/>
</dbReference>
<evidence type="ECO:0000313" key="2">
    <source>
        <dbReference type="Proteomes" id="UP001598201"/>
    </source>
</evidence>
<proteinExistence type="predicted"/>
<evidence type="ECO:0000313" key="1">
    <source>
        <dbReference type="EMBL" id="MFD3223554.1"/>
    </source>
</evidence>
<dbReference type="RefSeq" id="WP_379671731.1">
    <property type="nucleotide sequence ID" value="NZ_JBHUCJ010000014.1"/>
</dbReference>
<name>A0ABW6C9J4_RAHSY</name>
<gene>
    <name evidence="1" type="ORF">ACFPK4_08400</name>
</gene>
<keyword evidence="2" id="KW-1185">Reference proteome</keyword>